<accession>A0A167WWQ1</accession>
<feature type="compositionally biased region" description="Polar residues" evidence="1">
    <location>
        <begin position="134"/>
        <end position="176"/>
    </location>
</feature>
<name>A0A167WWQ1_PENCH</name>
<organism evidence="2">
    <name type="scientific">Penicillium chrysogenum</name>
    <name type="common">Penicillium notatum</name>
    <dbReference type="NCBI Taxonomy" id="5076"/>
    <lineage>
        <taxon>Eukaryota</taxon>
        <taxon>Fungi</taxon>
        <taxon>Dikarya</taxon>
        <taxon>Ascomycota</taxon>
        <taxon>Pezizomycotina</taxon>
        <taxon>Eurotiomycetes</taxon>
        <taxon>Eurotiomycetidae</taxon>
        <taxon>Eurotiales</taxon>
        <taxon>Aspergillaceae</taxon>
        <taxon>Penicillium</taxon>
        <taxon>Penicillium chrysogenum species complex</taxon>
    </lineage>
</organism>
<dbReference type="Proteomes" id="UP000076449">
    <property type="component" value="Chromosome I"/>
</dbReference>
<feature type="compositionally biased region" description="Polar residues" evidence="1">
    <location>
        <begin position="22"/>
        <end position="32"/>
    </location>
</feature>
<evidence type="ECO:0000256" key="1">
    <source>
        <dbReference type="SAM" id="MobiDB-lite"/>
    </source>
</evidence>
<reference evidence="2" key="1">
    <citation type="journal article" date="2014" name="Genome Announc.">
        <title>Complete sequencing and chromosome-scale genome assembly of the industrial progenitor strain P2niaD18 from the penicillin producer Penicillium chrysogenum.</title>
        <authorList>
            <person name="Specht T."/>
            <person name="Dahlmann T.A."/>
            <person name="Zadra I."/>
            <person name="Kurnsteiner H."/>
            <person name="Kuck U."/>
        </authorList>
    </citation>
    <scope>NUCLEOTIDE SEQUENCE [LARGE SCALE GENOMIC DNA]</scope>
    <source>
        <strain evidence="2">P2niaD18</strain>
    </source>
</reference>
<proteinExistence type="predicted"/>
<dbReference type="PhylomeDB" id="A0A167WWQ1"/>
<dbReference type="AlphaFoldDB" id="A0A167WWQ1"/>
<feature type="compositionally biased region" description="Low complexity" evidence="1">
    <location>
        <begin position="81"/>
        <end position="97"/>
    </location>
</feature>
<evidence type="ECO:0000313" key="2">
    <source>
        <dbReference type="EMBL" id="KZN92144.1"/>
    </source>
</evidence>
<dbReference type="EMBL" id="CM002798">
    <property type="protein sequence ID" value="KZN92144.1"/>
    <property type="molecule type" value="Genomic_DNA"/>
</dbReference>
<protein>
    <submittedName>
        <fullName evidence="2">Uncharacterized protein</fullName>
    </submittedName>
</protein>
<feature type="region of interest" description="Disordered" evidence="1">
    <location>
        <begin position="71"/>
        <end position="176"/>
    </location>
</feature>
<dbReference type="PANTHER" id="PTHR42053:SF2">
    <property type="match status" value="1"/>
</dbReference>
<feature type="compositionally biased region" description="Polar residues" evidence="1">
    <location>
        <begin position="98"/>
        <end position="110"/>
    </location>
</feature>
<feature type="region of interest" description="Disordered" evidence="1">
    <location>
        <begin position="1"/>
        <end position="47"/>
    </location>
</feature>
<dbReference type="PANTHER" id="PTHR42053">
    <property type="match status" value="1"/>
</dbReference>
<sequence length="226" mass="24551">MPSVKPILPPLKTPKTEVFPSQLHNGSTSSVSDYIKQEDQSTPITPPTAYTEFLKALTPVFTGPMSAGMSFPKYISDKASKPSTATSPTSQPASAFSGSTFSDSVRSPTVSLPPPTPNSAAPSRKSFQGRRLRIQSSLKFTPSADSPRSATPRSATPWSATPRSATTLRSPFSPSDWTLRYYDSPRSAKPVSVKQVVTRTVTYKRTQLEAPPKGKRRKCREAKEVD</sequence>
<gene>
    <name evidence="2" type="ORF">EN45_022910</name>
</gene>
<feature type="region of interest" description="Disordered" evidence="1">
    <location>
        <begin position="204"/>
        <end position="226"/>
    </location>
</feature>